<evidence type="ECO:0000256" key="1">
    <source>
        <dbReference type="ARBA" id="ARBA00006594"/>
    </source>
</evidence>
<dbReference type="InterPro" id="IPR002052">
    <property type="entry name" value="DNA_methylase_N6_adenine_CS"/>
</dbReference>
<dbReference type="Pfam" id="PF18755">
    <property type="entry name" value="RAMA"/>
    <property type="match status" value="1"/>
</dbReference>
<dbReference type="PROSITE" id="PS00092">
    <property type="entry name" value="N6_MTASE"/>
    <property type="match status" value="1"/>
</dbReference>
<evidence type="ECO:0000259" key="9">
    <source>
        <dbReference type="Pfam" id="PF01555"/>
    </source>
</evidence>
<reference evidence="11 12" key="1">
    <citation type="submission" date="2021-07" db="EMBL/GenBank/DDBJ databases">
        <title>Sphingomonas sp.</title>
        <authorList>
            <person name="Feng G."/>
            <person name="Li J."/>
            <person name="Pan M."/>
        </authorList>
    </citation>
    <scope>NUCLEOTIDE SEQUENCE [LARGE SCALE GENOMIC DNA]</scope>
    <source>
        <strain evidence="11 12">RRHST34</strain>
    </source>
</reference>
<dbReference type="InterPro" id="IPR002941">
    <property type="entry name" value="DNA_methylase_N4/N6"/>
</dbReference>
<evidence type="ECO:0000256" key="3">
    <source>
        <dbReference type="ARBA" id="ARBA00022679"/>
    </source>
</evidence>
<evidence type="ECO:0000256" key="6">
    <source>
        <dbReference type="ARBA" id="ARBA00023125"/>
    </source>
</evidence>
<dbReference type="Proteomes" id="UP000759103">
    <property type="component" value="Unassembled WGS sequence"/>
</dbReference>
<evidence type="ECO:0000313" key="12">
    <source>
        <dbReference type="Proteomes" id="UP000759103"/>
    </source>
</evidence>
<comment type="caution">
    <text evidence="11">The sequence shown here is derived from an EMBL/GenBank/DDBJ whole genome shotgun (WGS) entry which is preliminary data.</text>
</comment>
<feature type="domain" description="DNA methylase N-4/N-6" evidence="9">
    <location>
        <begin position="43"/>
        <end position="263"/>
    </location>
</feature>
<feature type="domain" description="RAMA" evidence="10">
    <location>
        <begin position="273"/>
        <end position="373"/>
    </location>
</feature>
<dbReference type="SUPFAM" id="SSF53335">
    <property type="entry name" value="S-adenosyl-L-methionine-dependent methyltransferases"/>
    <property type="match status" value="1"/>
</dbReference>
<comment type="similarity">
    <text evidence="1 8">Belongs to the N(4)/N(6)-methyltransferase family.</text>
</comment>
<keyword evidence="2" id="KW-0489">Methyltransferase</keyword>
<evidence type="ECO:0000313" key="11">
    <source>
        <dbReference type="EMBL" id="MBW6530865.1"/>
    </source>
</evidence>
<dbReference type="PRINTS" id="PR00508">
    <property type="entry name" value="S21N4MTFRASE"/>
</dbReference>
<dbReference type="InterPro" id="IPR040843">
    <property type="entry name" value="RAMA"/>
</dbReference>
<dbReference type="InterPro" id="IPR029063">
    <property type="entry name" value="SAM-dependent_MTases_sf"/>
</dbReference>
<gene>
    <name evidence="11" type="ORF">KZ820_08970</name>
</gene>
<proteinExistence type="inferred from homology"/>
<name>A0ABS7BMN0_9SPHN</name>
<keyword evidence="6" id="KW-0238">DNA-binding</keyword>
<keyword evidence="5" id="KW-0235">DNA replication</keyword>
<dbReference type="RefSeq" id="WP_219748304.1">
    <property type="nucleotide sequence ID" value="NZ_JAHXZN010000002.1"/>
</dbReference>
<accession>A0ABS7BMN0</accession>
<evidence type="ECO:0000259" key="10">
    <source>
        <dbReference type="Pfam" id="PF18755"/>
    </source>
</evidence>
<dbReference type="Gene3D" id="3.40.50.150">
    <property type="entry name" value="Vaccinia Virus protein VP39"/>
    <property type="match status" value="1"/>
</dbReference>
<evidence type="ECO:0000256" key="5">
    <source>
        <dbReference type="ARBA" id="ARBA00022705"/>
    </source>
</evidence>
<sequence>MGVMDKVARSQRAAELAESPLPLDQIVMGDCIAAMRALPAKSVDMVFADPPYNLQLGGELFRPDGSHVDAVTDDWDKFDTFAAYDAFTRAWLAEAHRILKDDGTIWVIGSYHNIFRVGAAVQDLGYWILNDIVWRKANPMPNFRGTRFTNAHETLIWASKGEKAKYTFNYRSMKTLNDELQMRSDWEFPICGGQERLKKGGVKVHPTQKPEALIYRILLACTKPGDVVLDPFFGTGTTGAVAKRLGRRWIGIERELAYIDAAAERIAAALPLDESALATMQSPRGAPKVAFGVLVENNYLTPGTVLVDAKRRHSATVRADGSLASACGASGSIHKVGATVQQAPACNGWTFWHREVDGVLEPIDRVRQTYLLATQP</sequence>
<dbReference type="PANTHER" id="PTHR13370:SF3">
    <property type="entry name" value="TRNA (GUANINE(10)-N2)-METHYLTRANSFERASE HOMOLOG"/>
    <property type="match status" value="1"/>
</dbReference>
<evidence type="ECO:0000256" key="8">
    <source>
        <dbReference type="RuleBase" id="RU362026"/>
    </source>
</evidence>
<organism evidence="11 12">
    <name type="scientific">Sphingomonas citri</name>
    <dbReference type="NCBI Taxonomy" id="2862499"/>
    <lineage>
        <taxon>Bacteria</taxon>
        <taxon>Pseudomonadati</taxon>
        <taxon>Pseudomonadota</taxon>
        <taxon>Alphaproteobacteria</taxon>
        <taxon>Sphingomonadales</taxon>
        <taxon>Sphingomonadaceae</taxon>
        <taxon>Sphingomonas</taxon>
    </lineage>
</organism>
<evidence type="ECO:0000256" key="2">
    <source>
        <dbReference type="ARBA" id="ARBA00022603"/>
    </source>
</evidence>
<keyword evidence="12" id="KW-1185">Reference proteome</keyword>
<dbReference type="PANTHER" id="PTHR13370">
    <property type="entry name" value="RNA METHYLASE-RELATED"/>
    <property type="match status" value="1"/>
</dbReference>
<keyword evidence="3" id="KW-0808">Transferase</keyword>
<dbReference type="InterPro" id="IPR001091">
    <property type="entry name" value="RM_Methyltransferase"/>
</dbReference>
<dbReference type="Pfam" id="PF01555">
    <property type="entry name" value="N6_N4_Mtase"/>
    <property type="match status" value="1"/>
</dbReference>
<dbReference type="EMBL" id="JAHXZN010000002">
    <property type="protein sequence ID" value="MBW6530865.1"/>
    <property type="molecule type" value="Genomic_DNA"/>
</dbReference>
<dbReference type="EC" id="2.1.1.-" evidence="8"/>
<comment type="catalytic activity">
    <reaction evidence="7">
        <text>a 2'-deoxyadenosine in DNA + S-adenosyl-L-methionine = an N(6)-methyl-2'-deoxyadenosine in DNA + S-adenosyl-L-homocysteine + H(+)</text>
        <dbReference type="Rhea" id="RHEA:15197"/>
        <dbReference type="Rhea" id="RHEA-COMP:12418"/>
        <dbReference type="Rhea" id="RHEA-COMP:12419"/>
        <dbReference type="ChEBI" id="CHEBI:15378"/>
        <dbReference type="ChEBI" id="CHEBI:57856"/>
        <dbReference type="ChEBI" id="CHEBI:59789"/>
        <dbReference type="ChEBI" id="CHEBI:90615"/>
        <dbReference type="ChEBI" id="CHEBI:90616"/>
        <dbReference type="EC" id="2.1.1.72"/>
    </reaction>
</comment>
<keyword evidence="4" id="KW-0949">S-adenosyl-L-methionine</keyword>
<evidence type="ECO:0000256" key="4">
    <source>
        <dbReference type="ARBA" id="ARBA00022691"/>
    </source>
</evidence>
<protein>
    <recommendedName>
        <fullName evidence="8">Methyltransferase</fullName>
        <ecNumber evidence="8">2.1.1.-</ecNumber>
    </recommendedName>
</protein>
<evidence type="ECO:0000256" key="7">
    <source>
        <dbReference type="ARBA" id="ARBA00047942"/>
    </source>
</evidence>